<proteinExistence type="predicted"/>
<dbReference type="PATRIC" id="fig|1423786.4.peg.1178"/>
<name>A0A0R1YN16_9LACO</name>
<dbReference type="RefSeq" id="WP_054734244.1">
    <property type="nucleotide sequence ID" value="NZ_AZFZ01000023.1"/>
</dbReference>
<dbReference type="AlphaFoldDB" id="A0A0R1YN16"/>
<reference evidence="2 3" key="1">
    <citation type="journal article" date="2015" name="Genome Announc.">
        <title>Expanding the biotechnology potential of lactobacilli through comparative genomics of 213 strains and associated genera.</title>
        <authorList>
            <person name="Sun Z."/>
            <person name="Harris H.M."/>
            <person name="McCann A."/>
            <person name="Guo C."/>
            <person name="Argimon S."/>
            <person name="Zhang W."/>
            <person name="Yang X."/>
            <person name="Jeffery I.B."/>
            <person name="Cooney J.C."/>
            <person name="Kagawa T.F."/>
            <person name="Liu W."/>
            <person name="Song Y."/>
            <person name="Salvetti E."/>
            <person name="Wrobel A."/>
            <person name="Rasinkangas P."/>
            <person name="Parkhill J."/>
            <person name="Rea M.C."/>
            <person name="O'Sullivan O."/>
            <person name="Ritari J."/>
            <person name="Douillard F.P."/>
            <person name="Paul Ross R."/>
            <person name="Yang R."/>
            <person name="Briner A.E."/>
            <person name="Felis G.E."/>
            <person name="de Vos W.M."/>
            <person name="Barrangou R."/>
            <person name="Klaenhammer T.R."/>
            <person name="Caufield P.W."/>
            <person name="Cui Y."/>
            <person name="Zhang H."/>
            <person name="O'Toole P.W."/>
        </authorList>
    </citation>
    <scope>NUCLEOTIDE SEQUENCE [LARGE SCALE GENOMIC DNA]</scope>
    <source>
        <strain evidence="2 3">DSM 18390</strain>
    </source>
</reference>
<dbReference type="InterPro" id="IPR006674">
    <property type="entry name" value="HD_domain"/>
</dbReference>
<dbReference type="CDD" id="cd00077">
    <property type="entry name" value="HDc"/>
    <property type="match status" value="1"/>
</dbReference>
<accession>A0A0R1YN16</accession>
<dbReference type="Gene3D" id="1.10.3210.10">
    <property type="entry name" value="Hypothetical protein af1432"/>
    <property type="match status" value="1"/>
</dbReference>
<comment type="caution">
    <text evidence="2">The sequence shown here is derived from an EMBL/GenBank/DDBJ whole genome shotgun (WGS) entry which is preliminary data.</text>
</comment>
<gene>
    <name evidence="2" type="ORF">FD47_GL001103</name>
</gene>
<evidence type="ECO:0000313" key="3">
    <source>
        <dbReference type="Proteomes" id="UP000051010"/>
    </source>
</evidence>
<sequence length="165" mass="19477">MRKDEWKNDSEYVQLVGDLLANPTVQKMANYKQHHHSTRLEHSLAVSFDSYRIAKRRNLDYRAVARAGLLHDLFFYDWRTTKFDLGSHAFIHPRVALRNAEKITTLSPVEKDIILKHMWGLTLARPKYEESVIVSLVDDYEAVREFMNPFRTKVKSRLERMVTTK</sequence>
<feature type="domain" description="HD/PDEase" evidence="1">
    <location>
        <begin position="35"/>
        <end position="152"/>
    </location>
</feature>
<protein>
    <submittedName>
        <fullName evidence="2">HD domain protein</fullName>
    </submittedName>
</protein>
<dbReference type="SMART" id="SM00471">
    <property type="entry name" value="HDc"/>
    <property type="match status" value="1"/>
</dbReference>
<dbReference type="Proteomes" id="UP000051010">
    <property type="component" value="Unassembled WGS sequence"/>
</dbReference>
<dbReference type="EMBL" id="AZFZ01000023">
    <property type="protein sequence ID" value="KRM43982.1"/>
    <property type="molecule type" value="Genomic_DNA"/>
</dbReference>
<evidence type="ECO:0000259" key="1">
    <source>
        <dbReference type="SMART" id="SM00471"/>
    </source>
</evidence>
<dbReference type="InterPro" id="IPR003607">
    <property type="entry name" value="HD/PDEase_dom"/>
</dbReference>
<dbReference type="Pfam" id="PF01966">
    <property type="entry name" value="HD"/>
    <property type="match status" value="1"/>
</dbReference>
<organism evidence="2 3">
    <name type="scientific">Lentilactobacillus parafarraginis DSM 18390 = JCM 14109</name>
    <dbReference type="NCBI Taxonomy" id="1423786"/>
    <lineage>
        <taxon>Bacteria</taxon>
        <taxon>Bacillati</taxon>
        <taxon>Bacillota</taxon>
        <taxon>Bacilli</taxon>
        <taxon>Lactobacillales</taxon>
        <taxon>Lactobacillaceae</taxon>
        <taxon>Lentilactobacillus</taxon>
    </lineage>
</organism>
<evidence type="ECO:0000313" key="2">
    <source>
        <dbReference type="EMBL" id="KRM43982.1"/>
    </source>
</evidence>
<dbReference type="SUPFAM" id="SSF109604">
    <property type="entry name" value="HD-domain/PDEase-like"/>
    <property type="match status" value="1"/>
</dbReference>